<comment type="similarity">
    <text evidence="1">Belongs to the glycosyltransferase 2 family.</text>
</comment>
<dbReference type="InterPro" id="IPR001173">
    <property type="entry name" value="Glyco_trans_2-like"/>
</dbReference>
<evidence type="ECO:0000256" key="2">
    <source>
        <dbReference type="ARBA" id="ARBA00022676"/>
    </source>
</evidence>
<dbReference type="PANTHER" id="PTHR43685:SF5">
    <property type="entry name" value="GLYCOSYLTRANSFERASE EPSE-RELATED"/>
    <property type="match status" value="1"/>
</dbReference>
<dbReference type="Pfam" id="PF00535">
    <property type="entry name" value="Glycos_transf_2"/>
    <property type="match status" value="1"/>
</dbReference>
<evidence type="ECO:0000256" key="1">
    <source>
        <dbReference type="ARBA" id="ARBA00006739"/>
    </source>
</evidence>
<dbReference type="AlphaFoldDB" id="A0A849KTG4"/>
<gene>
    <name evidence="5" type="ORF">HKX02_22935</name>
</gene>
<proteinExistence type="inferred from homology"/>
<evidence type="ECO:0000259" key="4">
    <source>
        <dbReference type="Pfam" id="PF00535"/>
    </source>
</evidence>
<keyword evidence="3 5" id="KW-0808">Transferase</keyword>
<dbReference type="GO" id="GO:0016757">
    <property type="term" value="F:glycosyltransferase activity"/>
    <property type="evidence" value="ECO:0007669"/>
    <property type="project" value="UniProtKB-KW"/>
</dbReference>
<reference evidence="5 6" key="1">
    <citation type="submission" date="2020-05" db="EMBL/GenBank/DDBJ databases">
        <title>Draft Genome Sequence of Ochrobactrum soli Isolated from Stable Fly Gut.</title>
        <authorList>
            <person name="Pileggi M.T."/>
            <person name="Vazhakkala L.J."/>
            <person name="Wong C.N."/>
        </authorList>
    </citation>
    <scope>NUCLEOTIDE SEQUENCE [LARGE SCALE GENOMIC DNA]</scope>
    <source>
        <strain evidence="5 6">MTP-C0764</strain>
    </source>
</reference>
<evidence type="ECO:0000313" key="5">
    <source>
        <dbReference type="EMBL" id="NNU63087.1"/>
    </source>
</evidence>
<comment type="caution">
    <text evidence="5">The sequence shown here is derived from an EMBL/GenBank/DDBJ whole genome shotgun (WGS) entry which is preliminary data.</text>
</comment>
<name>A0A849KTG4_9HYPH</name>
<dbReference type="InterPro" id="IPR029044">
    <property type="entry name" value="Nucleotide-diphossugar_trans"/>
</dbReference>
<dbReference type="Proteomes" id="UP000574931">
    <property type="component" value="Unassembled WGS sequence"/>
</dbReference>
<dbReference type="Gene3D" id="3.90.550.10">
    <property type="entry name" value="Spore Coat Polysaccharide Biosynthesis Protein SpsA, Chain A"/>
    <property type="match status" value="1"/>
</dbReference>
<dbReference type="EMBL" id="JABFCY010000019">
    <property type="protein sequence ID" value="NNU63087.1"/>
    <property type="molecule type" value="Genomic_DNA"/>
</dbReference>
<dbReference type="InterPro" id="IPR050834">
    <property type="entry name" value="Glycosyltransf_2"/>
</dbReference>
<dbReference type="SUPFAM" id="SSF53448">
    <property type="entry name" value="Nucleotide-diphospho-sugar transferases"/>
    <property type="match status" value="1"/>
</dbReference>
<keyword evidence="6" id="KW-1185">Reference proteome</keyword>
<sequence length="254" mass="28986">MSSLWHKQTKRPDDIVLVIDGPIPLPLEQVVGKWIEQLGEVLQIVRLAKNSGLGNALRTGLDVCRYDLVARIDADDIVMSNRFAVQTIFMQENPNIDVLGSSAHLINAKGDLIGCRHMPSNNNDIRRLIWSCPVIHPSVMLRRHRIEAIGSYNSELPSRQEDYELWIRAARCGLRFHNLSDMLICYRVAPTKKNTWTVGWNRLKIGLSAVNEFNPTPLAYLALLYPVIRSLLPHKTFLYIDRITSRIDPRNNKS</sequence>
<evidence type="ECO:0000313" key="6">
    <source>
        <dbReference type="Proteomes" id="UP000574931"/>
    </source>
</evidence>
<accession>A0A849KTG4</accession>
<feature type="domain" description="Glycosyltransferase 2-like" evidence="4">
    <location>
        <begin position="7"/>
        <end position="143"/>
    </location>
</feature>
<dbReference type="PANTHER" id="PTHR43685">
    <property type="entry name" value="GLYCOSYLTRANSFERASE"/>
    <property type="match status" value="1"/>
</dbReference>
<keyword evidence="2" id="KW-0328">Glycosyltransferase</keyword>
<organism evidence="5 6">
    <name type="scientific">Ochrobactrum soli</name>
    <dbReference type="NCBI Taxonomy" id="2448455"/>
    <lineage>
        <taxon>Bacteria</taxon>
        <taxon>Pseudomonadati</taxon>
        <taxon>Pseudomonadota</taxon>
        <taxon>Alphaproteobacteria</taxon>
        <taxon>Hyphomicrobiales</taxon>
        <taxon>Brucellaceae</taxon>
        <taxon>Brucella/Ochrobactrum group</taxon>
        <taxon>Ochrobactrum</taxon>
    </lineage>
</organism>
<evidence type="ECO:0000256" key="3">
    <source>
        <dbReference type="ARBA" id="ARBA00022679"/>
    </source>
</evidence>
<protein>
    <submittedName>
        <fullName evidence="5">Glycosyltransferase</fullName>
    </submittedName>
</protein>